<evidence type="ECO:0000256" key="6">
    <source>
        <dbReference type="RuleBase" id="RU368091"/>
    </source>
</evidence>
<dbReference type="EMBL" id="AP027081">
    <property type="protein sequence ID" value="BDU75804.1"/>
    <property type="molecule type" value="Genomic_DNA"/>
</dbReference>
<dbReference type="GO" id="GO:0004222">
    <property type="term" value="F:metalloendopeptidase activity"/>
    <property type="evidence" value="ECO:0007669"/>
    <property type="project" value="UniProtKB-UniRule"/>
</dbReference>
<evidence type="ECO:0000256" key="5">
    <source>
        <dbReference type="ARBA" id="ARBA00023049"/>
    </source>
</evidence>
<dbReference type="GO" id="GO:0006518">
    <property type="term" value="P:peptide metabolic process"/>
    <property type="evidence" value="ECO:0007669"/>
    <property type="project" value="TreeGrafter"/>
</dbReference>
<feature type="domain" description="Oligopeptidase F N-terminal" evidence="9">
    <location>
        <begin position="143"/>
        <end position="209"/>
    </location>
</feature>
<keyword evidence="1 6" id="KW-0645">Protease</keyword>
<dbReference type="Pfam" id="PF08439">
    <property type="entry name" value="Peptidase_M3_N"/>
    <property type="match status" value="1"/>
</dbReference>
<dbReference type="Pfam" id="PF01432">
    <property type="entry name" value="Peptidase_M3"/>
    <property type="match status" value="1"/>
</dbReference>
<evidence type="ECO:0000313" key="11">
    <source>
        <dbReference type="Proteomes" id="UP001228113"/>
    </source>
</evidence>
<dbReference type="InterPro" id="IPR042088">
    <property type="entry name" value="OligoPept_F_C"/>
</dbReference>
<dbReference type="AlphaFoldDB" id="A0AA48GQM5"/>
<keyword evidence="7" id="KW-0732">Signal</keyword>
<dbReference type="SUPFAM" id="SSF55486">
    <property type="entry name" value="Metalloproteases ('zincins'), catalytic domain"/>
    <property type="match status" value="1"/>
</dbReference>
<dbReference type="InterPro" id="IPR013647">
    <property type="entry name" value="OligopepF_N_dom"/>
</dbReference>
<dbReference type="GO" id="GO:0046872">
    <property type="term" value="F:metal ion binding"/>
    <property type="evidence" value="ECO:0007669"/>
    <property type="project" value="UniProtKB-UniRule"/>
</dbReference>
<dbReference type="KEGG" id="msea:METESE_07620"/>
<evidence type="ECO:0000256" key="1">
    <source>
        <dbReference type="ARBA" id="ARBA00022670"/>
    </source>
</evidence>
<comment type="similarity">
    <text evidence="6">Belongs to the peptidase M3B family.</text>
</comment>
<evidence type="ECO:0000256" key="3">
    <source>
        <dbReference type="ARBA" id="ARBA00022801"/>
    </source>
</evidence>
<dbReference type="Proteomes" id="UP001228113">
    <property type="component" value="Chromosome"/>
</dbReference>
<dbReference type="EC" id="3.4.24.-" evidence="6"/>
<evidence type="ECO:0000256" key="2">
    <source>
        <dbReference type="ARBA" id="ARBA00022723"/>
    </source>
</evidence>
<keyword evidence="2 6" id="KW-0479">Metal-binding</keyword>
<dbReference type="Gene3D" id="1.10.1370.20">
    <property type="entry name" value="Oligoendopeptidase f, C-terminal domain"/>
    <property type="match status" value="1"/>
</dbReference>
<keyword evidence="3 6" id="KW-0378">Hydrolase</keyword>
<evidence type="ECO:0000256" key="4">
    <source>
        <dbReference type="ARBA" id="ARBA00022833"/>
    </source>
</evidence>
<evidence type="ECO:0000259" key="9">
    <source>
        <dbReference type="Pfam" id="PF08439"/>
    </source>
</evidence>
<feature type="domain" description="Peptidase M3A/M3B catalytic" evidence="8">
    <location>
        <begin position="239"/>
        <end position="613"/>
    </location>
</feature>
<dbReference type="InterPro" id="IPR045090">
    <property type="entry name" value="Pept_M3A_M3B"/>
</dbReference>
<dbReference type="InterPro" id="IPR004438">
    <property type="entry name" value="Peptidase_M3B"/>
</dbReference>
<comment type="function">
    <text evidence="6">Has oligopeptidase activity and degrades a variety of small bioactive peptides.</text>
</comment>
<evidence type="ECO:0000313" key="10">
    <source>
        <dbReference type="EMBL" id="BDU75804.1"/>
    </source>
</evidence>
<keyword evidence="5 6" id="KW-0482">Metalloprotease</keyword>
<dbReference type="CDD" id="cd09608">
    <property type="entry name" value="M3B_PepF"/>
    <property type="match status" value="1"/>
</dbReference>
<evidence type="ECO:0000259" key="8">
    <source>
        <dbReference type="Pfam" id="PF01432"/>
    </source>
</evidence>
<feature type="chain" id="PRO_5041274474" description="Oligopeptidase F" evidence="7">
    <location>
        <begin position="23"/>
        <end position="635"/>
    </location>
</feature>
<dbReference type="NCBIfam" id="TIGR00181">
    <property type="entry name" value="pepF"/>
    <property type="match status" value="1"/>
</dbReference>
<dbReference type="PANTHER" id="PTHR11804:SF84">
    <property type="entry name" value="SACCHAROLYSIN"/>
    <property type="match status" value="1"/>
</dbReference>
<evidence type="ECO:0000256" key="7">
    <source>
        <dbReference type="SAM" id="SignalP"/>
    </source>
</evidence>
<gene>
    <name evidence="10" type="ORF">METESE_07620</name>
</gene>
<dbReference type="PANTHER" id="PTHR11804">
    <property type="entry name" value="PROTEASE M3 THIMET OLIGOPEPTIDASE-RELATED"/>
    <property type="match status" value="1"/>
</dbReference>
<keyword evidence="11" id="KW-1185">Reference proteome</keyword>
<dbReference type="Gene3D" id="1.20.140.70">
    <property type="entry name" value="Oligopeptidase f, N-terminal domain"/>
    <property type="match status" value="1"/>
</dbReference>
<reference evidence="10" key="1">
    <citation type="journal article" date="2023" name="Int. J. Syst. Evol. Microbiol.">
        <title>Mesoterricola silvestris gen. nov., sp. nov., Mesoterricola sediminis sp. nov., Geothrix oryzae sp. nov., Geothrix edaphica sp. nov., Geothrix rubra sp. nov., and Geothrix limicola sp. nov., six novel members of Acidobacteriota isolated from soils.</title>
        <authorList>
            <person name="Itoh H."/>
            <person name="Sugisawa Y."/>
            <person name="Mise K."/>
            <person name="Xu Z."/>
            <person name="Kuniyasu M."/>
            <person name="Ushijima N."/>
            <person name="Kawano K."/>
            <person name="Kobayashi E."/>
            <person name="Shiratori Y."/>
            <person name="Masuda Y."/>
            <person name="Senoo K."/>
        </authorList>
    </citation>
    <scope>NUCLEOTIDE SEQUENCE</scope>
    <source>
        <strain evidence="10">W786</strain>
    </source>
</reference>
<organism evidence="10 11">
    <name type="scientific">Mesoterricola sediminis</name>
    <dbReference type="NCBI Taxonomy" id="2927980"/>
    <lineage>
        <taxon>Bacteria</taxon>
        <taxon>Pseudomonadati</taxon>
        <taxon>Acidobacteriota</taxon>
        <taxon>Holophagae</taxon>
        <taxon>Holophagales</taxon>
        <taxon>Holophagaceae</taxon>
        <taxon>Mesoterricola</taxon>
    </lineage>
</organism>
<dbReference type="InterPro" id="IPR001567">
    <property type="entry name" value="Pept_M3A_M3B_dom"/>
</dbReference>
<name>A0AA48GQM5_9BACT</name>
<protein>
    <recommendedName>
        <fullName evidence="6">Oligopeptidase F</fullName>
        <ecNumber evidence="6">3.4.24.-</ecNumber>
    </recommendedName>
</protein>
<sequence length="635" mass="70570">MLPRSNALILTALIVSGAPMTANPPAIPDYALTERAQVPEAFKWKASDLFADEAAWRREFAAVKALVPTLDTLAKGWTASPKAMGDFVARLDEIEVRGTRLMQYASLQGDMDLGDPRYQKMKGEIQAVLVETGARLAFMGPDILALGREKLEAYVAAEPRLAARKVGFLRTLRMKDHIMAEGEERVAATAGLFMDAPADAAGMLNNVDMPHRKVKLSTGEEIVLNTAAYNKHRASAVPADRRLVMEEHFKEQAQYRNTFASLLDASVKSHVFNARIRKYGSCLDAALYPEAIDPAVYRNLVSTVKAHLGPLQRLMKLRARMLGLPEMRYGDVYASAVKSVDRKFTYEEARDLVLKATAPLGPEYAGGIGQAFTKGWVDIYPNKGKQSGAYSSGVHGVHPFVKMNYDGSFHEVSTLAHELGHAMHSWLSDAAQPWPMGEYPIFLAEIASTFNENLLMHHMMDTIKDDTLKLYLLDSYLETLRGTLFRQTLFADFELAMHEHVEKGQSLTADWLDAKYLELTRLYYGHDAGVMRVDDYIKTEWSSIPHFYYNFYVYQYATGIVSSMALSEAALKDPAARDRYLAFLKSGGSRFPLETLKSAGVDLATPAPVEAALKAFDDMVGRMEALHARIQAGTK</sequence>
<dbReference type="GO" id="GO:0006508">
    <property type="term" value="P:proteolysis"/>
    <property type="evidence" value="ECO:0007669"/>
    <property type="project" value="UniProtKB-KW"/>
</dbReference>
<feature type="signal peptide" evidence="7">
    <location>
        <begin position="1"/>
        <end position="22"/>
    </location>
</feature>
<comment type="cofactor">
    <cofactor evidence="6">
        <name>Zn(2+)</name>
        <dbReference type="ChEBI" id="CHEBI:29105"/>
    </cofactor>
    <text evidence="6">Binds 1 zinc ion.</text>
</comment>
<keyword evidence="4 6" id="KW-0862">Zinc</keyword>
<proteinExistence type="inferred from homology"/>
<accession>A0AA48GQM5</accession>